<keyword evidence="2" id="KW-0687">Ribonucleoprotein</keyword>
<feature type="region of interest" description="Disordered" evidence="1">
    <location>
        <begin position="1"/>
        <end position="39"/>
    </location>
</feature>
<dbReference type="GO" id="GO:0005840">
    <property type="term" value="C:ribosome"/>
    <property type="evidence" value="ECO:0007669"/>
    <property type="project" value="UniProtKB-KW"/>
</dbReference>
<sequence>MLRVTSHSTNLAERAEEGGGLSRLCSKNTRKPTARKRTGGRVHVLQVSGEGERKLPRNVDHSSAFYPGDITEKTAPHAHGVPKKPLRTAAEAHDRKGVHIPGVFVSFPSAHGTELSVYAAAAESEERWEEEALQPGRSGRAAVTRSSSLGDFLFICLGKGLITLFGDNT</sequence>
<feature type="compositionally biased region" description="Basic residues" evidence="1">
    <location>
        <begin position="28"/>
        <end position="39"/>
    </location>
</feature>
<dbReference type="Proteomes" id="UP001228049">
    <property type="component" value="Unassembled WGS sequence"/>
</dbReference>
<dbReference type="EMBL" id="JASDAP010000027">
    <property type="protein sequence ID" value="KAK1878070.1"/>
    <property type="molecule type" value="Genomic_DNA"/>
</dbReference>
<evidence type="ECO:0000313" key="3">
    <source>
        <dbReference type="Proteomes" id="UP001228049"/>
    </source>
</evidence>
<evidence type="ECO:0000256" key="1">
    <source>
        <dbReference type="SAM" id="MobiDB-lite"/>
    </source>
</evidence>
<protein>
    <submittedName>
        <fullName evidence="2">50S ribosomal protein L34</fullName>
    </submittedName>
</protein>
<feature type="compositionally biased region" description="Polar residues" evidence="1">
    <location>
        <begin position="1"/>
        <end position="11"/>
    </location>
</feature>
<keyword evidence="2" id="KW-0689">Ribosomal protein</keyword>
<dbReference type="AlphaFoldDB" id="A0AAD9B6B5"/>
<reference evidence="2" key="1">
    <citation type="submission" date="2023-04" db="EMBL/GenBank/DDBJ databases">
        <title>Chromosome-level genome of Chaenocephalus aceratus.</title>
        <authorList>
            <person name="Park H."/>
        </authorList>
    </citation>
    <scope>NUCLEOTIDE SEQUENCE</scope>
    <source>
        <strain evidence="2">DE</strain>
        <tissue evidence="2">Muscle</tissue>
    </source>
</reference>
<gene>
    <name evidence="2" type="ORF">KUDE01_003378</name>
</gene>
<organism evidence="2 3">
    <name type="scientific">Dissostichus eleginoides</name>
    <name type="common">Patagonian toothfish</name>
    <name type="synonym">Dissostichus amissus</name>
    <dbReference type="NCBI Taxonomy" id="100907"/>
    <lineage>
        <taxon>Eukaryota</taxon>
        <taxon>Metazoa</taxon>
        <taxon>Chordata</taxon>
        <taxon>Craniata</taxon>
        <taxon>Vertebrata</taxon>
        <taxon>Euteleostomi</taxon>
        <taxon>Actinopterygii</taxon>
        <taxon>Neopterygii</taxon>
        <taxon>Teleostei</taxon>
        <taxon>Neoteleostei</taxon>
        <taxon>Acanthomorphata</taxon>
        <taxon>Eupercaria</taxon>
        <taxon>Perciformes</taxon>
        <taxon>Notothenioidei</taxon>
        <taxon>Nototheniidae</taxon>
        <taxon>Dissostichus</taxon>
    </lineage>
</organism>
<keyword evidence="3" id="KW-1185">Reference proteome</keyword>
<evidence type="ECO:0000313" key="2">
    <source>
        <dbReference type="EMBL" id="KAK1878070.1"/>
    </source>
</evidence>
<name>A0AAD9B6B5_DISEL</name>
<proteinExistence type="predicted"/>
<comment type="caution">
    <text evidence="2">The sequence shown here is derived from an EMBL/GenBank/DDBJ whole genome shotgun (WGS) entry which is preliminary data.</text>
</comment>
<accession>A0AAD9B6B5</accession>